<organism evidence="1 2">
    <name type="scientific">Oryza rufipogon</name>
    <name type="common">Brownbeard rice</name>
    <name type="synonym">Asian wild rice</name>
    <dbReference type="NCBI Taxonomy" id="4529"/>
    <lineage>
        <taxon>Eukaryota</taxon>
        <taxon>Viridiplantae</taxon>
        <taxon>Streptophyta</taxon>
        <taxon>Embryophyta</taxon>
        <taxon>Tracheophyta</taxon>
        <taxon>Spermatophyta</taxon>
        <taxon>Magnoliopsida</taxon>
        <taxon>Liliopsida</taxon>
        <taxon>Poales</taxon>
        <taxon>Poaceae</taxon>
        <taxon>BOP clade</taxon>
        <taxon>Oryzoideae</taxon>
        <taxon>Oryzeae</taxon>
        <taxon>Oryzinae</taxon>
        <taxon>Oryza</taxon>
    </lineage>
</organism>
<evidence type="ECO:0000313" key="1">
    <source>
        <dbReference type="EnsemblPlants" id="ORUFI01G46500.2"/>
    </source>
</evidence>
<accession>A0A0E0N7A6</accession>
<reference evidence="2" key="1">
    <citation type="submission" date="2013-06" db="EMBL/GenBank/DDBJ databases">
        <authorList>
            <person name="Zhao Q."/>
        </authorList>
    </citation>
    <scope>NUCLEOTIDE SEQUENCE</scope>
    <source>
        <strain evidence="2">cv. W1943</strain>
    </source>
</reference>
<dbReference type="Proteomes" id="UP000008022">
    <property type="component" value="Unassembled WGS sequence"/>
</dbReference>
<reference evidence="1" key="2">
    <citation type="submission" date="2015-06" db="UniProtKB">
        <authorList>
            <consortium name="EnsemblPlants"/>
        </authorList>
    </citation>
    <scope>IDENTIFICATION</scope>
</reference>
<name>A0A0E0N7A6_ORYRU</name>
<dbReference type="Gramene" id="ORUFI01G46500.2">
    <property type="protein sequence ID" value="ORUFI01G46500.2"/>
    <property type="gene ID" value="ORUFI01G46500"/>
</dbReference>
<dbReference type="HOGENOM" id="CLU_1725275_0_0_1"/>
<proteinExistence type="predicted"/>
<dbReference type="AlphaFoldDB" id="A0A0E0N7A6"/>
<keyword evidence="2" id="KW-1185">Reference proteome</keyword>
<dbReference type="EnsemblPlants" id="ORUFI01G46500.2">
    <property type="protein sequence ID" value="ORUFI01G46500.2"/>
    <property type="gene ID" value="ORUFI01G46500"/>
</dbReference>
<protein>
    <submittedName>
        <fullName evidence="1">Uncharacterized protein</fullName>
    </submittedName>
</protein>
<sequence>MQKFVWNSTVPDSLALAPDWDYSSIRYSFLVQFLTNQSVILAAYFSKKITELPWFGAHDVVVGSSNLLDFRARAQRDQITMQLLDVIPHAYQAHPLHRTIVGTDEAANTATAILSGNLSIASAMLRPPKLCPTRISLSPAGATATVSRSGRD</sequence>
<evidence type="ECO:0000313" key="2">
    <source>
        <dbReference type="Proteomes" id="UP000008022"/>
    </source>
</evidence>